<protein>
    <submittedName>
        <fullName evidence="4">Uncharacterized protein LOC111110666 isoform X1</fullName>
    </submittedName>
</protein>
<keyword evidence="2" id="KW-0472">Membrane</keyword>
<name>A0A8B8BHX6_CRAVI</name>
<evidence type="ECO:0000313" key="4">
    <source>
        <dbReference type="RefSeq" id="XP_022302970.1"/>
    </source>
</evidence>
<proteinExistence type="predicted"/>
<gene>
    <name evidence="4" type="primary">LOC111110666</name>
</gene>
<organism evidence="3 4">
    <name type="scientific">Crassostrea virginica</name>
    <name type="common">Eastern oyster</name>
    <dbReference type="NCBI Taxonomy" id="6565"/>
    <lineage>
        <taxon>Eukaryota</taxon>
        <taxon>Metazoa</taxon>
        <taxon>Spiralia</taxon>
        <taxon>Lophotrochozoa</taxon>
        <taxon>Mollusca</taxon>
        <taxon>Bivalvia</taxon>
        <taxon>Autobranchia</taxon>
        <taxon>Pteriomorphia</taxon>
        <taxon>Ostreida</taxon>
        <taxon>Ostreoidea</taxon>
        <taxon>Ostreidae</taxon>
        <taxon>Crassostrea</taxon>
    </lineage>
</organism>
<dbReference type="GeneID" id="111110666"/>
<feature type="region of interest" description="Disordered" evidence="1">
    <location>
        <begin position="162"/>
        <end position="182"/>
    </location>
</feature>
<keyword evidence="2" id="KW-1133">Transmembrane helix</keyword>
<keyword evidence="2" id="KW-0812">Transmembrane</keyword>
<feature type="transmembrane region" description="Helical" evidence="2">
    <location>
        <begin position="123"/>
        <end position="143"/>
    </location>
</feature>
<accession>A0A8B8BHX6</accession>
<dbReference type="Proteomes" id="UP000694844">
    <property type="component" value="Chromosome 8"/>
</dbReference>
<keyword evidence="3" id="KW-1185">Reference proteome</keyword>
<reference evidence="4" key="1">
    <citation type="submission" date="2025-08" db="UniProtKB">
        <authorList>
            <consortium name="RefSeq"/>
        </authorList>
    </citation>
    <scope>IDENTIFICATION</scope>
    <source>
        <tissue evidence="4">Whole sample</tissue>
    </source>
</reference>
<evidence type="ECO:0000313" key="3">
    <source>
        <dbReference type="Proteomes" id="UP000694844"/>
    </source>
</evidence>
<feature type="compositionally biased region" description="Low complexity" evidence="1">
    <location>
        <begin position="165"/>
        <end position="182"/>
    </location>
</feature>
<dbReference type="RefSeq" id="XP_022302970.1">
    <property type="nucleotide sequence ID" value="XM_022447262.1"/>
</dbReference>
<sequence>MAVKFLLAVRFLLVFGGMFVECILGPSRGRIMPGRPPPFPNNPPVFCPTPKPVYITVQVHKKCPTDSKTTSYTKTSSMTEPSTPIATSQRGIVSTFLPTNEQFTISKPLFRTVVKAPTWKSTLSVGVFGFALGVIATIISSYLHVIMKKKCNVLGNGMSSDMNGTQTQHTNQNQETHYYSLN</sequence>
<evidence type="ECO:0000256" key="1">
    <source>
        <dbReference type="SAM" id="MobiDB-lite"/>
    </source>
</evidence>
<dbReference type="AlphaFoldDB" id="A0A8B8BHX6"/>
<evidence type="ECO:0000256" key="2">
    <source>
        <dbReference type="SAM" id="Phobius"/>
    </source>
</evidence>
<dbReference type="KEGG" id="cvn:111110666"/>